<dbReference type="SMART" id="SM00849">
    <property type="entry name" value="Lactamase_B"/>
    <property type="match status" value="1"/>
</dbReference>
<feature type="transmembrane region" description="Helical" evidence="6">
    <location>
        <begin position="446"/>
        <end position="466"/>
    </location>
</feature>
<dbReference type="Gene3D" id="3.60.15.10">
    <property type="entry name" value="Ribonuclease Z/Hydroxyacylglutathione hydrolase-like"/>
    <property type="match status" value="1"/>
</dbReference>
<evidence type="ECO:0000313" key="9">
    <source>
        <dbReference type="Proteomes" id="UP000315395"/>
    </source>
</evidence>
<dbReference type="InterPro" id="IPR035681">
    <property type="entry name" value="ComA-like_MBL"/>
</dbReference>
<reference evidence="8 9" key="1">
    <citation type="submission" date="2019-07" db="EMBL/GenBank/DDBJ databases">
        <title>complete genome sequencing of Ornithinimicrobium sp. H23M54.</title>
        <authorList>
            <person name="Bae J.-W."/>
            <person name="Lee S.-Y."/>
        </authorList>
    </citation>
    <scope>NUCLEOTIDE SEQUENCE [LARGE SCALE GENOMIC DNA]</scope>
    <source>
        <strain evidence="8 9">H23M54</strain>
    </source>
</reference>
<feature type="transmembrane region" description="Helical" evidence="6">
    <location>
        <begin position="410"/>
        <end position="434"/>
    </location>
</feature>
<dbReference type="OrthoDB" id="7177610at2"/>
<keyword evidence="8" id="KW-0378">Hydrolase</keyword>
<dbReference type="PANTHER" id="PTHR30619">
    <property type="entry name" value="DNA INTERNALIZATION/COMPETENCE PROTEIN COMEC/REC2"/>
    <property type="match status" value="1"/>
</dbReference>
<evidence type="ECO:0000256" key="2">
    <source>
        <dbReference type="ARBA" id="ARBA00022475"/>
    </source>
</evidence>
<evidence type="ECO:0000256" key="4">
    <source>
        <dbReference type="ARBA" id="ARBA00022989"/>
    </source>
</evidence>
<keyword evidence="9" id="KW-1185">Reference proteome</keyword>
<dbReference type="EMBL" id="CP041616">
    <property type="protein sequence ID" value="QDO90255.1"/>
    <property type="molecule type" value="Genomic_DNA"/>
</dbReference>
<evidence type="ECO:0000256" key="1">
    <source>
        <dbReference type="ARBA" id="ARBA00004651"/>
    </source>
</evidence>
<evidence type="ECO:0000256" key="6">
    <source>
        <dbReference type="SAM" id="Phobius"/>
    </source>
</evidence>
<evidence type="ECO:0000256" key="3">
    <source>
        <dbReference type="ARBA" id="ARBA00022692"/>
    </source>
</evidence>
<feature type="domain" description="Metallo-beta-lactamase" evidence="7">
    <location>
        <begin position="544"/>
        <end position="746"/>
    </location>
</feature>
<proteinExistence type="predicted"/>
<evidence type="ECO:0000256" key="5">
    <source>
        <dbReference type="ARBA" id="ARBA00023136"/>
    </source>
</evidence>
<sequence length="802" mass="83236">MVAMVVQSARAQLTLGLATLAAAIAMIGLTRVGGRTRVGSTTRVGMPWTRRARIDRATSRPRQLPLGGLAALSLVATSLVLLSGAAHRATDEAGPVPELAQERAVVTITGTVLTEPRLLDRGDERPDLVVLELGLRSVEARGMRSAVRTPVVVFADPTWQDVPWRGTVTTLARLAPPDPGDSVVAVLTPLDPPTLHGDTSPVLTGVERVRERLRLAVGPLPVDARALIPGLVIGDTSLTPSDLTDAMLATGMTHLSAVSGSNVAIVLGAAILLCGWLGVPRRWRPVVALACLVGFVLLCRPEPSVLRAGAMGVVGLIGLSSSRRSVSLPALATAVLALLCWDPWLARSYGFALSTLATLGLVVFARPWGDAIARHLPRRLSLLGDAIAIPLAAQVVCAPVIVLLQGNVSTIAVLTNLLAAPFVAPTTVLGIGAALTSTVWVPLGMLVAWIGAVPAWLIGAVARWGATVPMGTIGWVEGVGGAWLLTGLTVAVLAAGRWLRWQAGRHPLAAWSVLLLTLALLWPTPGRHGWPPQGWVVAGCDVGQGDAFVVATGPDSALLVDTGPDPQLLAACLDLLGVRRLDGLVLSHFHADHVGGLDAVVGRIPVAAAYVTPVRDPPGEADQVLSALAANNIPTYAVTAGDHLLWGDVGQVSATVVWPPAERAAGESLGANDGSVVLDFTASTMGNGLRLLFTGDIEPGAARGVRRALEGQRFDVLKVAHHGSAAQDEALVTGVGATVALIGVGEDNTFGHPSRTVLSLLAETGTVVLRTDRDGTFAVVHDGQRLGVVQRQGGREDAVNPQ</sequence>
<evidence type="ECO:0000259" key="7">
    <source>
        <dbReference type="SMART" id="SM00849"/>
    </source>
</evidence>
<evidence type="ECO:0000313" key="8">
    <source>
        <dbReference type="EMBL" id="QDO90255.1"/>
    </source>
</evidence>
<dbReference type="CDD" id="cd07731">
    <property type="entry name" value="ComA-like_MBL-fold"/>
    <property type="match status" value="1"/>
</dbReference>
<gene>
    <name evidence="8" type="ORF">FNH13_06655</name>
</gene>
<dbReference type="InterPro" id="IPR001279">
    <property type="entry name" value="Metallo-B-lactamas"/>
</dbReference>
<feature type="transmembrane region" description="Helical" evidence="6">
    <location>
        <begin position="472"/>
        <end position="496"/>
    </location>
</feature>
<dbReference type="Proteomes" id="UP000315395">
    <property type="component" value="Chromosome"/>
</dbReference>
<dbReference type="Pfam" id="PF00753">
    <property type="entry name" value="Lactamase_B"/>
    <property type="match status" value="1"/>
</dbReference>
<dbReference type="GO" id="GO:0005886">
    <property type="term" value="C:plasma membrane"/>
    <property type="evidence" value="ECO:0007669"/>
    <property type="project" value="UniProtKB-SubCell"/>
</dbReference>
<keyword evidence="4 6" id="KW-1133">Transmembrane helix</keyword>
<dbReference type="SUPFAM" id="SSF56281">
    <property type="entry name" value="Metallo-hydrolase/oxidoreductase"/>
    <property type="match status" value="1"/>
</dbReference>
<dbReference type="KEGG" id="orz:FNH13_06655"/>
<dbReference type="GO" id="GO:0016787">
    <property type="term" value="F:hydrolase activity"/>
    <property type="evidence" value="ECO:0007669"/>
    <property type="project" value="UniProtKB-KW"/>
</dbReference>
<dbReference type="PANTHER" id="PTHR30619:SF1">
    <property type="entry name" value="RECOMBINATION PROTEIN 2"/>
    <property type="match status" value="1"/>
</dbReference>
<organism evidence="8 9">
    <name type="scientific">Ornithinimicrobium ciconiae</name>
    <dbReference type="NCBI Taxonomy" id="2594265"/>
    <lineage>
        <taxon>Bacteria</taxon>
        <taxon>Bacillati</taxon>
        <taxon>Actinomycetota</taxon>
        <taxon>Actinomycetes</taxon>
        <taxon>Micrococcales</taxon>
        <taxon>Ornithinimicrobiaceae</taxon>
        <taxon>Ornithinimicrobium</taxon>
    </lineage>
</organism>
<dbReference type="InterPro" id="IPR052159">
    <property type="entry name" value="Competence_DNA_uptake"/>
</dbReference>
<feature type="transmembrane region" description="Helical" evidence="6">
    <location>
        <begin position="380"/>
        <end position="404"/>
    </location>
</feature>
<dbReference type="NCBIfam" id="TIGR00360">
    <property type="entry name" value="ComEC_N-term"/>
    <property type="match status" value="1"/>
</dbReference>
<dbReference type="InterPro" id="IPR004477">
    <property type="entry name" value="ComEC_N"/>
</dbReference>
<protein>
    <submittedName>
        <fullName evidence="8">MBL fold metallo-hydrolase</fullName>
    </submittedName>
</protein>
<accession>A0A516GFG1</accession>
<keyword evidence="2" id="KW-1003">Cell membrane</keyword>
<feature type="transmembrane region" description="Helical" evidence="6">
    <location>
        <begin position="257"/>
        <end position="279"/>
    </location>
</feature>
<keyword evidence="3 6" id="KW-0812">Transmembrane</keyword>
<dbReference type="Pfam" id="PF03772">
    <property type="entry name" value="Competence"/>
    <property type="match status" value="1"/>
</dbReference>
<name>A0A516GFG1_9MICO</name>
<comment type="subcellular location">
    <subcellularLocation>
        <location evidence="1">Cell membrane</location>
        <topology evidence="1">Multi-pass membrane protein</topology>
    </subcellularLocation>
</comment>
<keyword evidence="5 6" id="KW-0472">Membrane</keyword>
<dbReference type="AlphaFoldDB" id="A0A516GFG1"/>
<feature type="transmembrane region" description="Helical" evidence="6">
    <location>
        <begin position="350"/>
        <end position="368"/>
    </location>
</feature>
<dbReference type="InterPro" id="IPR036866">
    <property type="entry name" value="RibonucZ/Hydroxyglut_hydro"/>
</dbReference>
<feature type="transmembrane region" description="Helical" evidence="6">
    <location>
        <begin position="64"/>
        <end position="82"/>
    </location>
</feature>